<reference evidence="2" key="1">
    <citation type="journal article" date="2014" name="Proc. Natl. Acad. Sci. U.S.A.">
        <title>Extensive sampling of basidiomycete genomes demonstrates inadequacy of the white-rot/brown-rot paradigm for wood decay fungi.</title>
        <authorList>
            <person name="Riley R."/>
            <person name="Salamov A.A."/>
            <person name="Brown D.W."/>
            <person name="Nagy L.G."/>
            <person name="Floudas D."/>
            <person name="Held B.W."/>
            <person name="Levasseur A."/>
            <person name="Lombard V."/>
            <person name="Morin E."/>
            <person name="Otillar R."/>
            <person name="Lindquist E.A."/>
            <person name="Sun H."/>
            <person name="LaButti K.M."/>
            <person name="Schmutz J."/>
            <person name="Jabbour D."/>
            <person name="Luo H."/>
            <person name="Baker S.E."/>
            <person name="Pisabarro A.G."/>
            <person name="Walton J.D."/>
            <person name="Blanchette R.A."/>
            <person name="Henrissat B."/>
            <person name="Martin F."/>
            <person name="Cullen D."/>
            <person name="Hibbett D.S."/>
            <person name="Grigoriev I.V."/>
        </authorList>
    </citation>
    <scope>NUCLEOTIDE SEQUENCE [LARGE SCALE GENOMIC DNA]</scope>
    <source>
        <strain evidence="2">CBS 339.88</strain>
    </source>
</reference>
<dbReference type="Pfam" id="PF14223">
    <property type="entry name" value="Retrotran_gag_2"/>
    <property type="match status" value="1"/>
</dbReference>
<feature type="non-terminal residue" evidence="1">
    <location>
        <position position="119"/>
    </location>
</feature>
<proteinExistence type="predicted"/>
<gene>
    <name evidence="1" type="ORF">GALMADRAFT_37024</name>
</gene>
<dbReference type="Proteomes" id="UP000027222">
    <property type="component" value="Unassembled WGS sequence"/>
</dbReference>
<evidence type="ECO:0000313" key="2">
    <source>
        <dbReference type="Proteomes" id="UP000027222"/>
    </source>
</evidence>
<organism evidence="1 2">
    <name type="scientific">Galerina marginata (strain CBS 339.88)</name>
    <dbReference type="NCBI Taxonomy" id="685588"/>
    <lineage>
        <taxon>Eukaryota</taxon>
        <taxon>Fungi</taxon>
        <taxon>Dikarya</taxon>
        <taxon>Basidiomycota</taxon>
        <taxon>Agaricomycotina</taxon>
        <taxon>Agaricomycetes</taxon>
        <taxon>Agaricomycetidae</taxon>
        <taxon>Agaricales</taxon>
        <taxon>Agaricineae</taxon>
        <taxon>Strophariaceae</taxon>
        <taxon>Galerina</taxon>
    </lineage>
</organism>
<protein>
    <submittedName>
        <fullName evidence="1">Uncharacterized protein</fullName>
    </submittedName>
</protein>
<keyword evidence="2" id="KW-1185">Reference proteome</keyword>
<evidence type="ECO:0000313" key="1">
    <source>
        <dbReference type="EMBL" id="KDR67142.1"/>
    </source>
</evidence>
<feature type="non-terminal residue" evidence="1">
    <location>
        <position position="1"/>
    </location>
</feature>
<dbReference type="EMBL" id="KL142417">
    <property type="protein sequence ID" value="KDR67142.1"/>
    <property type="molecule type" value="Genomic_DNA"/>
</dbReference>
<sequence length="119" mass="13440">SDTLPSTIPKLELKGTNWAVFRVRFKDAIEAKGFWGHFDGTSIRPGTTTTTAAVLGPTADETAAQRQWDKNELSAKSLLTQKIPDSTLMRVHDKNTVRERWEIIAREFTEKGEYAQTEM</sequence>
<dbReference type="HOGENOM" id="CLU_078575_1_2_1"/>
<dbReference type="AlphaFoldDB" id="A0A067SAZ4"/>
<dbReference type="OrthoDB" id="3263038at2759"/>
<dbReference type="STRING" id="685588.A0A067SAZ4"/>
<name>A0A067SAZ4_GALM3</name>
<accession>A0A067SAZ4</accession>